<feature type="signal peptide" evidence="1">
    <location>
        <begin position="1"/>
        <end position="24"/>
    </location>
</feature>
<dbReference type="Proteomes" id="UP000317648">
    <property type="component" value="Chromosome"/>
</dbReference>
<evidence type="ECO:0000313" key="3">
    <source>
        <dbReference type="EMBL" id="QDU95352.1"/>
    </source>
</evidence>
<feature type="domain" description="ThuA-like" evidence="2">
    <location>
        <begin position="52"/>
        <end position="288"/>
    </location>
</feature>
<dbReference type="PANTHER" id="PTHR40469">
    <property type="entry name" value="SECRETED GLYCOSYL HYDROLASE"/>
    <property type="match status" value="1"/>
</dbReference>
<evidence type="ECO:0000256" key="1">
    <source>
        <dbReference type="SAM" id="SignalP"/>
    </source>
</evidence>
<keyword evidence="1" id="KW-0732">Signal</keyword>
<dbReference type="SUPFAM" id="SSF52317">
    <property type="entry name" value="Class I glutamine amidotransferase-like"/>
    <property type="match status" value="1"/>
</dbReference>
<accession>A0A518DU32</accession>
<sequence length="311" mass="34122" precursor="true">MKSILMGTALVAAVVVAFGCEANAVDVKPEIVEKIEAALPAEAPAKPKQPRKVLIFSKTNGFRHGSIATGVKALTMLGEKTGAYTATHTEDDAAFEPDSLMQYDAVIMLNTTGELFRPKNLPEDKKEREAALAREERLKKSLVDFVKSGKGLAGTHSATDTYKNWKEYNDMMGGAFVSHPWHMPVPIRVLDAKHPLNQVFGGEGFTITDEIYQFRNDTALPADRRMLLSLAPDFDGLTKGSREDGFYPVSWISTYGDGRTFYCSLGHRDEIYYNPAILKHYLAGFQYALGDLSADADPIDVPANTAVPAKN</sequence>
<dbReference type="EMBL" id="CP036433">
    <property type="protein sequence ID" value="QDU95352.1"/>
    <property type="molecule type" value="Genomic_DNA"/>
</dbReference>
<feature type="chain" id="PRO_5022084271" evidence="1">
    <location>
        <begin position="25"/>
        <end position="311"/>
    </location>
</feature>
<dbReference type="Gene3D" id="3.40.50.880">
    <property type="match status" value="1"/>
</dbReference>
<dbReference type="PROSITE" id="PS51257">
    <property type="entry name" value="PROKAR_LIPOPROTEIN"/>
    <property type="match status" value="1"/>
</dbReference>
<keyword evidence="4" id="KW-1185">Reference proteome</keyword>
<proteinExistence type="predicted"/>
<evidence type="ECO:0000259" key="2">
    <source>
        <dbReference type="Pfam" id="PF06283"/>
    </source>
</evidence>
<dbReference type="OrthoDB" id="9785923at2"/>
<dbReference type="Pfam" id="PF06283">
    <property type="entry name" value="ThuA"/>
    <property type="match status" value="1"/>
</dbReference>
<dbReference type="PANTHER" id="PTHR40469:SF2">
    <property type="entry name" value="GALACTOSE-BINDING DOMAIN-LIKE SUPERFAMILY PROTEIN"/>
    <property type="match status" value="1"/>
</dbReference>
<organism evidence="3 4">
    <name type="scientific">Lignipirellula cremea</name>
    <dbReference type="NCBI Taxonomy" id="2528010"/>
    <lineage>
        <taxon>Bacteria</taxon>
        <taxon>Pseudomonadati</taxon>
        <taxon>Planctomycetota</taxon>
        <taxon>Planctomycetia</taxon>
        <taxon>Pirellulales</taxon>
        <taxon>Pirellulaceae</taxon>
        <taxon>Lignipirellula</taxon>
    </lineage>
</organism>
<reference evidence="3 4" key="1">
    <citation type="submission" date="2019-02" db="EMBL/GenBank/DDBJ databases">
        <title>Deep-cultivation of Planctomycetes and their phenomic and genomic characterization uncovers novel biology.</title>
        <authorList>
            <person name="Wiegand S."/>
            <person name="Jogler M."/>
            <person name="Boedeker C."/>
            <person name="Pinto D."/>
            <person name="Vollmers J."/>
            <person name="Rivas-Marin E."/>
            <person name="Kohn T."/>
            <person name="Peeters S.H."/>
            <person name="Heuer A."/>
            <person name="Rast P."/>
            <person name="Oberbeckmann S."/>
            <person name="Bunk B."/>
            <person name="Jeske O."/>
            <person name="Meyerdierks A."/>
            <person name="Storesund J.E."/>
            <person name="Kallscheuer N."/>
            <person name="Luecker S."/>
            <person name="Lage O.M."/>
            <person name="Pohl T."/>
            <person name="Merkel B.J."/>
            <person name="Hornburger P."/>
            <person name="Mueller R.-W."/>
            <person name="Bruemmer F."/>
            <person name="Labrenz M."/>
            <person name="Spormann A.M."/>
            <person name="Op den Camp H."/>
            <person name="Overmann J."/>
            <person name="Amann R."/>
            <person name="Jetten M.S.M."/>
            <person name="Mascher T."/>
            <person name="Medema M.H."/>
            <person name="Devos D.P."/>
            <person name="Kaster A.-K."/>
            <person name="Ovreas L."/>
            <person name="Rohde M."/>
            <person name="Galperin M.Y."/>
            <person name="Jogler C."/>
        </authorList>
    </citation>
    <scope>NUCLEOTIDE SEQUENCE [LARGE SCALE GENOMIC DNA]</scope>
    <source>
        <strain evidence="3 4">Pla85_3_4</strain>
    </source>
</reference>
<gene>
    <name evidence="3" type="ORF">Pla8534_31670</name>
</gene>
<evidence type="ECO:0000313" key="4">
    <source>
        <dbReference type="Proteomes" id="UP000317648"/>
    </source>
</evidence>
<dbReference type="InterPro" id="IPR029010">
    <property type="entry name" value="ThuA-like"/>
</dbReference>
<dbReference type="InterPro" id="IPR029062">
    <property type="entry name" value="Class_I_gatase-like"/>
</dbReference>
<dbReference type="KEGG" id="lcre:Pla8534_31670"/>
<dbReference type="RefSeq" id="WP_145054104.1">
    <property type="nucleotide sequence ID" value="NZ_CP036433.1"/>
</dbReference>
<dbReference type="AlphaFoldDB" id="A0A518DU32"/>
<name>A0A518DU32_9BACT</name>
<protein>
    <submittedName>
        <fullName evidence="3">Trehalose utilization</fullName>
    </submittedName>
</protein>